<name>A0A6J6I0T1_9ZZZZ</name>
<keyword evidence="2" id="KW-0378">Hydrolase</keyword>
<evidence type="ECO:0000259" key="3">
    <source>
        <dbReference type="Pfam" id="PF00884"/>
    </source>
</evidence>
<proteinExistence type="predicted"/>
<dbReference type="CDD" id="cd16022">
    <property type="entry name" value="sulfatase_like"/>
    <property type="match status" value="1"/>
</dbReference>
<dbReference type="InterPro" id="IPR017850">
    <property type="entry name" value="Alkaline_phosphatase_core_sf"/>
</dbReference>
<dbReference type="SUPFAM" id="SSF53649">
    <property type="entry name" value="Alkaline phosphatase-like"/>
    <property type="match status" value="1"/>
</dbReference>
<dbReference type="Pfam" id="PF00884">
    <property type="entry name" value="Sulfatase"/>
    <property type="match status" value="1"/>
</dbReference>
<dbReference type="GO" id="GO:0046872">
    <property type="term" value="F:metal ion binding"/>
    <property type="evidence" value="ECO:0007669"/>
    <property type="project" value="UniProtKB-KW"/>
</dbReference>
<dbReference type="Gene3D" id="3.40.720.10">
    <property type="entry name" value="Alkaline Phosphatase, subunit A"/>
    <property type="match status" value="1"/>
</dbReference>
<accession>A0A6J6I0T1</accession>
<organism evidence="4">
    <name type="scientific">freshwater metagenome</name>
    <dbReference type="NCBI Taxonomy" id="449393"/>
    <lineage>
        <taxon>unclassified sequences</taxon>
        <taxon>metagenomes</taxon>
        <taxon>ecological metagenomes</taxon>
    </lineage>
</organism>
<dbReference type="InterPro" id="IPR000917">
    <property type="entry name" value="Sulfatase_N"/>
</dbReference>
<evidence type="ECO:0000256" key="1">
    <source>
        <dbReference type="ARBA" id="ARBA00022723"/>
    </source>
</evidence>
<dbReference type="PANTHER" id="PTHR45953">
    <property type="entry name" value="IDURONATE 2-SULFATASE"/>
    <property type="match status" value="1"/>
</dbReference>
<evidence type="ECO:0000256" key="2">
    <source>
        <dbReference type="ARBA" id="ARBA00022801"/>
    </source>
</evidence>
<keyword evidence="1" id="KW-0479">Metal-binding</keyword>
<protein>
    <submittedName>
        <fullName evidence="4">Unannotated protein</fullName>
    </submittedName>
</protein>
<dbReference type="GO" id="GO:0005737">
    <property type="term" value="C:cytoplasm"/>
    <property type="evidence" value="ECO:0007669"/>
    <property type="project" value="TreeGrafter"/>
</dbReference>
<dbReference type="AlphaFoldDB" id="A0A6J6I0T1"/>
<sequence>MGRKILFITTDQMRYDAIGANGGRVARTPVIDSLAAEGISYDRAQPQNVVCMPSRATMVTGQNIGTHGVWMNGVPLPVDAPSVAAVLADSGYKTALIGKSHFEPLLDPFLRFEENRQGFTGETEGHRGFHHMELATHGAVGFTHYAKWIRDNHPETIGGFFQVLDGNLEVSDVAGGDTGAPQVKVNPIERDWYHTDWVANRTIAWLDGLEADDDWFCWMSFPDPHHPWDPPASETHRVNWRDLDLPEGYPQDAATREAIIDSKPRHWRLWYDGELVGNYEAPAKWVPATLTAEQILEVNALVHVENELIDEAIGQVLQAIAARGWADDLDVVFTTDHGEFQGDFGFLFKGPYHVDSLMRLPLIWRPAPSAGGGLDAVARVSQPVGLINLAPTFCAIAGVDVPEWMEGSPLPVDDADAQARGFERVLTEWDSRQPDGTAMHLRSITRDGMVCTTYRPGTVHDGTEGELYDLANDPLMHVNLWDDPARRSLRDELLLDLAANFVEPIEMRHAQAPV</sequence>
<dbReference type="GO" id="GO:0008484">
    <property type="term" value="F:sulfuric ester hydrolase activity"/>
    <property type="evidence" value="ECO:0007669"/>
    <property type="project" value="TreeGrafter"/>
</dbReference>
<evidence type="ECO:0000313" key="4">
    <source>
        <dbReference type="EMBL" id="CAB4619961.1"/>
    </source>
</evidence>
<dbReference type="EMBL" id="CAEZUP010000092">
    <property type="protein sequence ID" value="CAB4619961.1"/>
    <property type="molecule type" value="Genomic_DNA"/>
</dbReference>
<feature type="domain" description="Sulfatase N-terminal" evidence="3">
    <location>
        <begin position="5"/>
        <end position="399"/>
    </location>
</feature>
<dbReference type="PANTHER" id="PTHR45953:SF1">
    <property type="entry name" value="IDURONATE 2-SULFATASE"/>
    <property type="match status" value="1"/>
</dbReference>
<gene>
    <name evidence="4" type="ORF">UFOPK1835_01699</name>
</gene>
<reference evidence="4" key="1">
    <citation type="submission" date="2020-05" db="EMBL/GenBank/DDBJ databases">
        <authorList>
            <person name="Chiriac C."/>
            <person name="Salcher M."/>
            <person name="Ghai R."/>
            <person name="Kavagutti S V."/>
        </authorList>
    </citation>
    <scope>NUCLEOTIDE SEQUENCE</scope>
</reference>